<sequence>MIHRSKAPLRIGLAGGGTDVSPYCDEFGGAILNATISLNAYATIEEIEEHKIILEAFDRDEKEIFEWATMLPLNGHLDLLKGVYNRIQKDYPFEKKGIKLSTYVDAPAGSGLGTSSTLVVAIVGAFAEMLQLPLGEYDIAHYAYDIERKDLQLAGGRQDQYAATFGGVNFMEFYSDDKVIVNPLRIRQRYLDELENNLLLYYTSTSRESAKIIEEQSQNVVKRNQSSIEAMHQLKEQAQLMKEALLKGQLEQIGHILDIGFEQKRRMASGINNQLIDDIYYAAKSAGATGGKISGAGGGGFMIFYCPGNTKYKVIQALEQFGGKPHNYQFTKHGLKTWTV</sequence>
<evidence type="ECO:0000256" key="1">
    <source>
        <dbReference type="ARBA" id="ARBA00022679"/>
    </source>
</evidence>
<dbReference type="PIRSF" id="PIRSF036406">
    <property type="entry name" value="Hept_kin"/>
    <property type="match status" value="1"/>
</dbReference>
<dbReference type="SUPFAM" id="SSF55060">
    <property type="entry name" value="GHMP Kinase, C-terminal domain"/>
    <property type="match status" value="1"/>
</dbReference>
<proteinExistence type="inferred from homology"/>
<keyword evidence="1" id="KW-0808">Transferase</keyword>
<evidence type="ECO:0000256" key="4">
    <source>
        <dbReference type="ARBA" id="ARBA00022840"/>
    </source>
</evidence>
<dbReference type="PANTHER" id="PTHR32463">
    <property type="entry name" value="L-FUCOSE KINASE"/>
    <property type="match status" value="1"/>
</dbReference>
<keyword evidence="9" id="KW-1185">Reference proteome</keyword>
<feature type="domain" description="GHMP kinase N-terminal" evidence="6">
    <location>
        <begin position="79"/>
        <end position="167"/>
    </location>
</feature>
<keyword evidence="4" id="KW-0067">ATP-binding</keyword>
<dbReference type="Pfam" id="PF00288">
    <property type="entry name" value="GHMP_kinases_N"/>
    <property type="match status" value="1"/>
</dbReference>
<dbReference type="PANTHER" id="PTHR32463:SF0">
    <property type="entry name" value="L-FUCOSE KINASE"/>
    <property type="match status" value="1"/>
</dbReference>
<dbReference type="InterPro" id="IPR052203">
    <property type="entry name" value="GHMP_Kinase-Related"/>
</dbReference>
<keyword evidence="2" id="KW-0547">Nucleotide-binding</keyword>
<dbReference type="RefSeq" id="WP_330974481.1">
    <property type="nucleotide sequence ID" value="NZ_JAZGLY010000003.1"/>
</dbReference>
<dbReference type="InterPro" id="IPR001174">
    <property type="entry name" value="HddA/FKP"/>
</dbReference>
<accession>A0ABU7RGE2</accession>
<reference evidence="8 9" key="1">
    <citation type="submission" date="2024-01" db="EMBL/GenBank/DDBJ databases">
        <title>Niabella digestum sp. nov., isolated from waste digestion system.</title>
        <authorList>
            <person name="Zhang L."/>
        </authorList>
    </citation>
    <scope>NUCLEOTIDE SEQUENCE [LARGE SCALE GENOMIC DNA]</scope>
    <source>
        <strain evidence="8 9">A18</strain>
    </source>
</reference>
<dbReference type="Gene3D" id="3.30.230.120">
    <property type="match status" value="1"/>
</dbReference>
<gene>
    <name evidence="8" type="ORF">V2H41_07290</name>
</gene>
<dbReference type="InterPro" id="IPR020568">
    <property type="entry name" value="Ribosomal_Su5_D2-typ_SF"/>
</dbReference>
<dbReference type="InterPro" id="IPR014606">
    <property type="entry name" value="Heptose_7-P_kinase"/>
</dbReference>
<dbReference type="SUPFAM" id="SSF54211">
    <property type="entry name" value="Ribosomal protein S5 domain 2-like"/>
    <property type="match status" value="1"/>
</dbReference>
<dbReference type="Proteomes" id="UP001357452">
    <property type="component" value="Unassembled WGS sequence"/>
</dbReference>
<feature type="domain" description="GHMP kinase C-terminal" evidence="7">
    <location>
        <begin position="241"/>
        <end position="322"/>
    </location>
</feature>
<comment type="similarity">
    <text evidence="5">Belongs to the GHMP kinase family.</text>
</comment>
<dbReference type="InterPro" id="IPR036554">
    <property type="entry name" value="GHMP_kinase_C_sf"/>
</dbReference>
<dbReference type="PRINTS" id="PR00960">
    <property type="entry name" value="LMBPPROTEIN"/>
</dbReference>
<protein>
    <submittedName>
        <fullName evidence="8">Dehydrogenase</fullName>
    </submittedName>
</protein>
<keyword evidence="3" id="KW-0418">Kinase</keyword>
<evidence type="ECO:0000259" key="7">
    <source>
        <dbReference type="Pfam" id="PF08544"/>
    </source>
</evidence>
<organism evidence="8 9">
    <name type="scientific">Niabella digestorum</name>
    <dbReference type="NCBI Taxonomy" id="3117701"/>
    <lineage>
        <taxon>Bacteria</taxon>
        <taxon>Pseudomonadati</taxon>
        <taxon>Bacteroidota</taxon>
        <taxon>Chitinophagia</taxon>
        <taxon>Chitinophagales</taxon>
        <taxon>Chitinophagaceae</taxon>
        <taxon>Niabella</taxon>
    </lineage>
</organism>
<dbReference type="EMBL" id="JAZGLY010000003">
    <property type="protein sequence ID" value="MEE6187072.1"/>
    <property type="molecule type" value="Genomic_DNA"/>
</dbReference>
<name>A0ABU7RGE2_9BACT</name>
<dbReference type="InterPro" id="IPR006204">
    <property type="entry name" value="GHMP_kinase_N_dom"/>
</dbReference>
<evidence type="ECO:0000256" key="5">
    <source>
        <dbReference type="ARBA" id="ARBA00038121"/>
    </source>
</evidence>
<evidence type="ECO:0000256" key="3">
    <source>
        <dbReference type="ARBA" id="ARBA00022777"/>
    </source>
</evidence>
<evidence type="ECO:0000259" key="6">
    <source>
        <dbReference type="Pfam" id="PF00288"/>
    </source>
</evidence>
<evidence type="ECO:0000256" key="2">
    <source>
        <dbReference type="ARBA" id="ARBA00022741"/>
    </source>
</evidence>
<dbReference type="Pfam" id="PF08544">
    <property type="entry name" value="GHMP_kinases_C"/>
    <property type="match status" value="1"/>
</dbReference>
<evidence type="ECO:0000313" key="8">
    <source>
        <dbReference type="EMBL" id="MEE6187072.1"/>
    </source>
</evidence>
<evidence type="ECO:0000313" key="9">
    <source>
        <dbReference type="Proteomes" id="UP001357452"/>
    </source>
</evidence>
<comment type="caution">
    <text evidence="8">The sequence shown here is derived from an EMBL/GenBank/DDBJ whole genome shotgun (WGS) entry which is preliminary data.</text>
</comment>
<dbReference type="InterPro" id="IPR013750">
    <property type="entry name" value="GHMP_kinase_C_dom"/>
</dbReference>